<dbReference type="GO" id="GO:0015774">
    <property type="term" value="P:polysaccharide transport"/>
    <property type="evidence" value="ECO:0007669"/>
    <property type="project" value="InterPro"/>
</dbReference>
<dbReference type="Proteomes" id="UP000199478">
    <property type="component" value="Unassembled WGS sequence"/>
</dbReference>
<dbReference type="Pfam" id="PF05159">
    <property type="entry name" value="Capsule_synth"/>
    <property type="match status" value="3"/>
</dbReference>
<organism evidence="1 2">
    <name type="scientific">Yoonia tamlensis</name>
    <dbReference type="NCBI Taxonomy" id="390270"/>
    <lineage>
        <taxon>Bacteria</taxon>
        <taxon>Pseudomonadati</taxon>
        <taxon>Pseudomonadota</taxon>
        <taxon>Alphaproteobacteria</taxon>
        <taxon>Rhodobacterales</taxon>
        <taxon>Paracoccaceae</taxon>
        <taxon>Yoonia</taxon>
    </lineage>
</organism>
<reference evidence="2" key="1">
    <citation type="submission" date="2016-10" db="EMBL/GenBank/DDBJ databases">
        <authorList>
            <person name="Varghese N."/>
            <person name="Submissions S."/>
        </authorList>
    </citation>
    <scope>NUCLEOTIDE SEQUENCE [LARGE SCALE GENOMIC DNA]</scope>
    <source>
        <strain evidence="2">DSM 26879</strain>
    </source>
</reference>
<accession>A0A1I6HF64</accession>
<name>A0A1I6HF64_9RHOB</name>
<dbReference type="STRING" id="390270.SAMN04488005_2628"/>
<sequence length="683" mass="75857">MAMSKIERMAWRLRKGVQWLRLMLRRIGTPPECDVATSMDLCDDQIVAAILGRRPQFHSRLISSPARRVIGWGRKWSGRRAVALAARQGCGFLLLEDGFLRSLGRHDPPLSTALDDLGVHYDAGAPSRLETLITAPISACQRERTDKLIQLWRDARVSKYNAAPEYDGPLPANYILVVDQVRGDLSISCGGATAASFDAMLAAARAAHPDTDIVVKLHPDVFTNAAKSHFDPAQLQQYDRVHVIAENCHPVGLIAGAQAVYTVTSQLGFEALIWGKPVFTFGMPFYAGWGLTNDAQPRPDRRENVECAQLVHAALVTYVRYFDPVARKKCTAERAIAHVKLQRDMRRQLPAKIIGIGFSPWKRRFLKPFFAGSALRFATAVRAGESTAVWGNRLVSGNTMRVEDGFLRSVGLGAELTQPMSLVIDQTGIYYDATRPSDIETILNTQTLSAEQCARAQKLRRMIVASKMSKYNLVAGHWTRPQISQKVILVVGQVESDASLAFGSPEIRTNLGLLKRVRAMHPRAYIVFKPHPDVLAGLRDFGTDLGRYADHCDETLCQNVAPDQLFGQIDALHTMTSLMGFEALLRGVPVTCHGLPFYAGWGLTKDLVAAPHRTARLSLDGLVYGALITYPRYVDPKTGYFVQPEQILITLSEMLTLDSPNQTYHRLRRRLIRLGAQRKGRGK</sequence>
<dbReference type="RefSeq" id="WP_090200973.1">
    <property type="nucleotide sequence ID" value="NZ_FOYP01000002.1"/>
</dbReference>
<evidence type="ECO:0000313" key="1">
    <source>
        <dbReference type="EMBL" id="SFR53116.1"/>
    </source>
</evidence>
<protein>
    <submittedName>
        <fullName evidence="1">Capsular polysaccharide export protein</fullName>
    </submittedName>
</protein>
<dbReference type="GO" id="GO:0000271">
    <property type="term" value="P:polysaccharide biosynthetic process"/>
    <property type="evidence" value="ECO:0007669"/>
    <property type="project" value="InterPro"/>
</dbReference>
<dbReference type="CDD" id="cd16439">
    <property type="entry name" value="beta_Kdo_transferase_KpsC_2"/>
    <property type="match status" value="1"/>
</dbReference>
<keyword evidence="2" id="KW-1185">Reference proteome</keyword>
<dbReference type="AlphaFoldDB" id="A0A1I6HF64"/>
<evidence type="ECO:0000313" key="2">
    <source>
        <dbReference type="Proteomes" id="UP000199478"/>
    </source>
</evidence>
<dbReference type="CDD" id="cd16440">
    <property type="entry name" value="beta_Kdo_transferase_KpsC_1"/>
    <property type="match status" value="1"/>
</dbReference>
<proteinExistence type="predicted"/>
<dbReference type="OrthoDB" id="543755at2"/>
<dbReference type="EMBL" id="FOYP01000002">
    <property type="protein sequence ID" value="SFR53116.1"/>
    <property type="molecule type" value="Genomic_DNA"/>
</dbReference>
<dbReference type="InterPro" id="IPR007833">
    <property type="entry name" value="Capsule_polysaccharide_synth"/>
</dbReference>
<gene>
    <name evidence="1" type="ORF">SAMN04488005_2628</name>
</gene>